<evidence type="ECO:0000259" key="2">
    <source>
        <dbReference type="SMART" id="SM00014"/>
    </source>
</evidence>
<proteinExistence type="predicted"/>
<reference evidence="3 4" key="1">
    <citation type="submission" date="2022-10" db="EMBL/GenBank/DDBJ databases">
        <title>Draft genome assembly of moderately radiation resistant bacterium Metabacillus halosaccharovorans.</title>
        <authorList>
            <person name="Pal S."/>
            <person name="Gopinathan A."/>
        </authorList>
    </citation>
    <scope>NUCLEOTIDE SEQUENCE [LARGE SCALE GENOMIC DNA]</scope>
    <source>
        <strain evidence="3 4">VITHBRA001</strain>
    </source>
</reference>
<dbReference type="SUPFAM" id="SSF48317">
    <property type="entry name" value="Acid phosphatase/Vanadium-dependent haloperoxidase"/>
    <property type="match status" value="1"/>
</dbReference>
<name>A0ABT3DN63_9BACI</name>
<feature type="transmembrane region" description="Helical" evidence="1">
    <location>
        <begin position="116"/>
        <end position="138"/>
    </location>
</feature>
<dbReference type="Gene3D" id="1.20.144.10">
    <property type="entry name" value="Phosphatidic acid phosphatase type 2/haloperoxidase"/>
    <property type="match status" value="1"/>
</dbReference>
<dbReference type="SMART" id="SM00014">
    <property type="entry name" value="acidPPc"/>
    <property type="match status" value="1"/>
</dbReference>
<dbReference type="Proteomes" id="UP001526147">
    <property type="component" value="Unassembled WGS sequence"/>
</dbReference>
<keyword evidence="1" id="KW-0472">Membrane</keyword>
<evidence type="ECO:0000313" key="4">
    <source>
        <dbReference type="Proteomes" id="UP001526147"/>
    </source>
</evidence>
<feature type="transmembrane region" description="Helical" evidence="1">
    <location>
        <begin position="177"/>
        <end position="194"/>
    </location>
</feature>
<comment type="caution">
    <text evidence="3">The sequence shown here is derived from an EMBL/GenBank/DDBJ whole genome shotgun (WGS) entry which is preliminary data.</text>
</comment>
<feature type="domain" description="Phosphatidic acid phosphatase type 2/haloperoxidase" evidence="2">
    <location>
        <begin position="79"/>
        <end position="192"/>
    </location>
</feature>
<dbReference type="RefSeq" id="WP_264144566.1">
    <property type="nucleotide sequence ID" value="NZ_JAOYEY010000050.1"/>
</dbReference>
<gene>
    <name evidence="3" type="ORF">OIH86_22795</name>
</gene>
<feature type="transmembrane region" description="Helical" evidence="1">
    <location>
        <begin position="46"/>
        <end position="72"/>
    </location>
</feature>
<dbReference type="PANTHER" id="PTHR14969:SF13">
    <property type="entry name" value="AT30094P"/>
    <property type="match status" value="1"/>
</dbReference>
<dbReference type="InterPro" id="IPR000326">
    <property type="entry name" value="PAP2/HPO"/>
</dbReference>
<keyword evidence="4" id="KW-1185">Reference proteome</keyword>
<dbReference type="Pfam" id="PF01569">
    <property type="entry name" value="PAP2"/>
    <property type="match status" value="1"/>
</dbReference>
<dbReference type="CDD" id="cd03392">
    <property type="entry name" value="PAP2_like_2"/>
    <property type="match status" value="1"/>
</dbReference>
<evidence type="ECO:0000256" key="1">
    <source>
        <dbReference type="SAM" id="Phobius"/>
    </source>
</evidence>
<dbReference type="PANTHER" id="PTHR14969">
    <property type="entry name" value="SPHINGOSINE-1-PHOSPHATE PHOSPHOHYDROLASE"/>
    <property type="match status" value="1"/>
</dbReference>
<protein>
    <submittedName>
        <fullName evidence="3">Phosphatase PAP2 family protein</fullName>
    </submittedName>
</protein>
<feature type="transmembrane region" description="Helical" evidence="1">
    <location>
        <begin position="150"/>
        <end position="171"/>
    </location>
</feature>
<dbReference type="InterPro" id="IPR036938">
    <property type="entry name" value="PAP2/HPO_sf"/>
</dbReference>
<feature type="transmembrane region" description="Helical" evidence="1">
    <location>
        <begin position="79"/>
        <end position="96"/>
    </location>
</feature>
<dbReference type="EMBL" id="JAOYEY010000050">
    <property type="protein sequence ID" value="MCV9888484.1"/>
    <property type="molecule type" value="Genomic_DNA"/>
</dbReference>
<sequence length="203" mass="23398">MMIMVVVALLLFCFCAMVYSVEFFSTIDVNVTLFFEQVRLPLATDLFLFVSDIGSIKYALPICIGVAIFLLYKRKWLDAVLLFILFFTVRQMNYLLKELFLRERPTYDAVYQATHYSFPSGHSMNSAAIYGFLCYLILSHFIKGEEQKLLAITMTICLVMLIGVSRIYLGVHYLTDVLAGWSAGFVWFMLFRTIRTTMLVTKS</sequence>
<keyword evidence="1" id="KW-1133">Transmembrane helix</keyword>
<organism evidence="3 4">
    <name type="scientific">Metabacillus halosaccharovorans</name>
    <dbReference type="NCBI Taxonomy" id="930124"/>
    <lineage>
        <taxon>Bacteria</taxon>
        <taxon>Bacillati</taxon>
        <taxon>Bacillota</taxon>
        <taxon>Bacilli</taxon>
        <taxon>Bacillales</taxon>
        <taxon>Bacillaceae</taxon>
        <taxon>Metabacillus</taxon>
    </lineage>
</organism>
<keyword evidence="1" id="KW-0812">Transmembrane</keyword>
<accession>A0ABT3DN63</accession>
<evidence type="ECO:0000313" key="3">
    <source>
        <dbReference type="EMBL" id="MCV9888484.1"/>
    </source>
</evidence>